<dbReference type="Proteomes" id="UP000029120">
    <property type="component" value="Chromosome 2"/>
</dbReference>
<evidence type="ECO:0000313" key="3">
    <source>
        <dbReference type="EMBL" id="KFK42030.1"/>
    </source>
</evidence>
<dbReference type="PANTHER" id="PTHR45642:SF55">
    <property type="entry name" value="GDSL ESTERASE_LIPASE EXL4-RELATED"/>
    <property type="match status" value="1"/>
</dbReference>
<dbReference type="InterPro" id="IPR050592">
    <property type="entry name" value="GDSL_lipolytic_enzyme"/>
</dbReference>
<dbReference type="Gene3D" id="3.40.50.1110">
    <property type="entry name" value="SGNH hydrolase"/>
    <property type="match status" value="1"/>
</dbReference>
<evidence type="ECO:0000313" key="4">
    <source>
        <dbReference type="Proteomes" id="UP000029120"/>
    </source>
</evidence>
<dbReference type="FunFam" id="3.40.50.1110:FF:000003">
    <property type="entry name" value="GDSL esterase/lipase APG"/>
    <property type="match status" value="1"/>
</dbReference>
<dbReference type="eggNOG" id="ENOG502QW3W">
    <property type="taxonomic scope" value="Eukaryota"/>
</dbReference>
<dbReference type="OrthoDB" id="1600564at2759"/>
<evidence type="ECO:0000256" key="1">
    <source>
        <dbReference type="ARBA" id="ARBA00008668"/>
    </source>
</evidence>
<accession>A0A087HIS8</accession>
<proteinExistence type="inferred from homology"/>
<dbReference type="GO" id="GO:0016298">
    <property type="term" value="F:lipase activity"/>
    <property type="evidence" value="ECO:0007669"/>
    <property type="project" value="InterPro"/>
</dbReference>
<dbReference type="Pfam" id="PF00657">
    <property type="entry name" value="Lipase_GDSL"/>
    <property type="match status" value="1"/>
</dbReference>
<name>A0A087HIS8_ARAAL</name>
<feature type="signal peptide" evidence="2">
    <location>
        <begin position="1"/>
        <end position="21"/>
    </location>
</feature>
<keyword evidence="4" id="KW-1185">Reference proteome</keyword>
<gene>
    <name evidence="3" type="ordered locus">AALP_Aa2g202900</name>
</gene>
<dbReference type="GO" id="GO:0005576">
    <property type="term" value="C:extracellular region"/>
    <property type="evidence" value="ECO:0007669"/>
    <property type="project" value="EnsemblPlants"/>
</dbReference>
<sequence>MCRIKLLVLALFSVYILSAEARNGSFPAILAFGDSILDTGNNNYLLTLMKGNYWPYGRSLTMRLPTGRFGNGRVFSDIVAEGLGIKKELPASRKLFIAPSDLKTGVCFASGGAGVDPVTSKMLRVLSPGDQVSDFKKYIVKLKAVAGISKAKDIIANAVFLISEGNNDIGITFFGTPTAVLRGMNRRRYTTKLVGWNKAFMKQLYDQGARRFAVMGVIPLGCLPMARIFMGGFVIWCNLPANLVAQDYNRKLQQGMKSWPGDGFQGAKFVYVDMYNSLMDVIKNHRRYGFTNEKNGCCCMPTAIIPCPNPDRYVFYDFAHPSEKAYKTIGKKLVDDIKRGLA</sequence>
<dbReference type="PROSITE" id="PS01098">
    <property type="entry name" value="LIPASE_GDSL_SER"/>
    <property type="match status" value="1"/>
</dbReference>
<dbReference type="EMBL" id="CM002870">
    <property type="protein sequence ID" value="KFK42030.1"/>
    <property type="molecule type" value="Genomic_DNA"/>
</dbReference>
<dbReference type="SUPFAM" id="SSF52266">
    <property type="entry name" value="SGNH hydrolase"/>
    <property type="match status" value="1"/>
</dbReference>
<dbReference type="InterPro" id="IPR036514">
    <property type="entry name" value="SGNH_hydro_sf"/>
</dbReference>
<evidence type="ECO:0000256" key="2">
    <source>
        <dbReference type="SAM" id="SignalP"/>
    </source>
</evidence>
<dbReference type="InterPro" id="IPR001087">
    <property type="entry name" value="GDSL"/>
</dbReference>
<dbReference type="PANTHER" id="PTHR45642">
    <property type="entry name" value="GDSL ESTERASE/LIPASE EXL3"/>
    <property type="match status" value="1"/>
</dbReference>
<dbReference type="GO" id="GO:0006629">
    <property type="term" value="P:lipid metabolic process"/>
    <property type="evidence" value="ECO:0007669"/>
    <property type="project" value="InterPro"/>
</dbReference>
<keyword evidence="2" id="KW-0732">Signal</keyword>
<dbReference type="InterPro" id="IPR008265">
    <property type="entry name" value="Lipase_GDSL_AS"/>
</dbReference>
<dbReference type="CDD" id="cd01837">
    <property type="entry name" value="SGNH_plant_lipase_like"/>
    <property type="match status" value="1"/>
</dbReference>
<comment type="similarity">
    <text evidence="1">Belongs to the 'GDSL' lipolytic enzyme family.</text>
</comment>
<dbReference type="Gramene" id="KFK42030">
    <property type="protein sequence ID" value="KFK42030"/>
    <property type="gene ID" value="AALP_AA2G202900"/>
</dbReference>
<reference evidence="4" key="1">
    <citation type="journal article" date="2015" name="Nat. Plants">
        <title>Genome expansion of Arabis alpina linked with retrotransposition and reduced symmetric DNA methylation.</title>
        <authorList>
            <person name="Willing E.M."/>
            <person name="Rawat V."/>
            <person name="Mandakova T."/>
            <person name="Maumus F."/>
            <person name="James G.V."/>
            <person name="Nordstroem K.J."/>
            <person name="Becker C."/>
            <person name="Warthmann N."/>
            <person name="Chica C."/>
            <person name="Szarzynska B."/>
            <person name="Zytnicki M."/>
            <person name="Albani M.C."/>
            <person name="Kiefer C."/>
            <person name="Bergonzi S."/>
            <person name="Castaings L."/>
            <person name="Mateos J.L."/>
            <person name="Berns M.C."/>
            <person name="Bujdoso N."/>
            <person name="Piofczyk T."/>
            <person name="de Lorenzo L."/>
            <person name="Barrero-Sicilia C."/>
            <person name="Mateos I."/>
            <person name="Piednoel M."/>
            <person name="Hagmann J."/>
            <person name="Chen-Min-Tao R."/>
            <person name="Iglesias-Fernandez R."/>
            <person name="Schuster S.C."/>
            <person name="Alonso-Blanco C."/>
            <person name="Roudier F."/>
            <person name="Carbonero P."/>
            <person name="Paz-Ares J."/>
            <person name="Davis S.J."/>
            <person name="Pecinka A."/>
            <person name="Quesneville H."/>
            <person name="Colot V."/>
            <person name="Lysak M.A."/>
            <person name="Weigel D."/>
            <person name="Coupland G."/>
            <person name="Schneeberger K."/>
        </authorList>
    </citation>
    <scope>NUCLEOTIDE SEQUENCE [LARGE SCALE GENOMIC DNA]</scope>
    <source>
        <strain evidence="4">cv. Pajares</strain>
    </source>
</reference>
<dbReference type="InterPro" id="IPR035669">
    <property type="entry name" value="SGNH_plant_lipase-like"/>
</dbReference>
<protein>
    <submittedName>
        <fullName evidence="3">Uncharacterized protein</fullName>
    </submittedName>
</protein>
<dbReference type="AlphaFoldDB" id="A0A087HIS8"/>
<organism evidence="3 4">
    <name type="scientific">Arabis alpina</name>
    <name type="common">Alpine rock-cress</name>
    <dbReference type="NCBI Taxonomy" id="50452"/>
    <lineage>
        <taxon>Eukaryota</taxon>
        <taxon>Viridiplantae</taxon>
        <taxon>Streptophyta</taxon>
        <taxon>Embryophyta</taxon>
        <taxon>Tracheophyta</taxon>
        <taxon>Spermatophyta</taxon>
        <taxon>Magnoliopsida</taxon>
        <taxon>eudicotyledons</taxon>
        <taxon>Gunneridae</taxon>
        <taxon>Pentapetalae</taxon>
        <taxon>rosids</taxon>
        <taxon>malvids</taxon>
        <taxon>Brassicales</taxon>
        <taxon>Brassicaceae</taxon>
        <taxon>Arabideae</taxon>
        <taxon>Arabis</taxon>
    </lineage>
</organism>
<dbReference type="OMA" id="MRANIWP"/>
<feature type="chain" id="PRO_5001823263" evidence="2">
    <location>
        <begin position="22"/>
        <end position="342"/>
    </location>
</feature>